<feature type="compositionally biased region" description="Polar residues" evidence="5">
    <location>
        <begin position="1156"/>
        <end position="1177"/>
    </location>
</feature>
<feature type="region of interest" description="Disordered" evidence="5">
    <location>
        <begin position="1139"/>
        <end position="1247"/>
    </location>
</feature>
<gene>
    <name evidence="10" type="ORF">C1SCF055_LOCUS29418</name>
</gene>
<sequence length="2034" mass="221099">MTDVGLCSEKERWLNEVPKDQADELWPPPVWPGHFCRRSFLQLRDSSGLSAQQPPYSFAVRYDLRPLSKQMSGVSAYLMLMDGESLRRIGKGSGLDLVAAAKSWIARHALCAPPQLLARDADGKLTGEVVAQPDPHLYGNGEGVLLMSVVLTADLKDWRDWRPVGDLMSYRLGSPPVQCGLCGMAVAQRDLLAHQKECLEVMIPCPRCGKRVLIRELSAHQKGRDCLSQLVMSTQTEDLETEDVGSQCVTPALLPVAVQTSYASAVPALVPSLAIRWQAPPSQVRQMLTEYQLTVSEFMGGDERWKHLRVELLDIERLEKLSGLSNGELRHELTNLRPGTKYRLELQLRAVDGCLGPKAQVTLHTLSRLAGFEGLSEDERLHLASAMVPEGPAQRPESLSVREQATQAGPGFVTGACKSEISREVGVQAFPKIFTETACQIDPLVAIQKDTASGPEWPLLSHCAVQCKAGSRESSSQCEVKLSDCSCQAQFPARPYTGDQKAELEMDLQSGVPGWREVLQQTGFSQLLRLLLVVMGNATALAGILLADLVPQEMWPMLASLIVLLPFNALELLFFQTFPPSRRSSTKLRIWRWRHPNTNMLIQAAVVTISPDALHFYRAPMQPGGRRFTGVVGPQPESPVRKVPGTTELCAAKCPMCSQLSPIPRMGDLWRSSRFLLYCHLPQLVLAILLLLRRIDLGLVSELDVGRVALHGFTVLAHGICILWIVGHWLQYRFRRKSQKLKVSDLIADLDVVTQSLRLTWSGMEEVLCEAWFVVFHSFDRKNLLRIEMLPGRPEPLEESSGLRLEGIPPGHFWVSVLSYHRSAGLSMPLAMGHCGIPVDGEELKRRCADSGVDAQTETIWEVKDVGTDPLHIVRAMADAEVQNVAASVDAVAQWPAVPVERVDASTMPCQSTSSETRHCATASAVGCFDLPVVLKLEDHSEPSAPESARGLWLNWDPHGLQELAPRLVARARHVSGAGLVDGAMGVSRASFQLEVGRYELLLSCDLDCAVNWDLAKQKCERVHTSAASRDFGRITWRISADMELASRRESSLQRRAAAAVSAANAASCADDLMEEMLEEAAGSGTGGSVGALTVEPNTTELNSGGMLDALGPVGPPLSFSPGQPPMLVERAKGMQNLEVKQNVENTPGVKRVVVTEQQTRNPPNEGTGTTTESAQGIVNEHSPRDGAGKGKGSSSESGRREPRKTVAAEAQHSNRDVQSSRVRGSEGVENVSQDSRMRGSVCETVSQGSRMRSSVCENVSQGSHVRGSEGCETVSQDSRTRGFGCENVSQGSHVRGSEGCQNVSPGPTGKGSGVVSETMPQGPNVKGSGVQRFYIGDGPQGSGAVVVAPQGTENVVAVPDQMGSVVNPFWSETQQREAVREAFGPGYDVSALGLQPGSNASTPQKVHVGQRESVDVEMDPIELFRLRCLRDAEEKFRQGLLNMGMSAKESRVEKHENEKGSHGSQSSYVSAVDFQEHVAPKSHDVVESQLVHDPNVRVVPEKAVTFTRVAPEVVVPTVSNVVEPFVPRPPPGPPPPSPPRMLNSVCGLGSVTPQFPPALPPFPASVAGNLQNSGGENPSENLRTVELPKLSMDATALQFGDWLSIIDSLMGDLSYSSGDWWTMVRGAVDQCYRDWLNVGPIERLRLRPQVDPRVQLWPRTERRALAMLLGAIPDPIKEEVISARKLTTDQVLYKLCITFQPGGATERTKLLQNITDSKCGSNVHEVLDWIRTWRRFVQRARELHVTLPDGLVLLGALNKCTDVLSGKSPQVAYRLNMIRQQLNVDQLPTAETILSYSEHLQAEAEELTLSAPAKATSAVRAAALGVPLPPGIPQNPQSSPKPQNESDPRFPNSKRKPCRYWMSEKGCTRGDQCSFGHANLDPQSNRCFNCSAVGHSKRDCPLKNTGSDPKHDPTKKRVAKVSKPSGKGTPEKYGKGIGEHSSPEKTTGDVAAAEKPLGSETAYRTGPETGDGGESTPERVTGLLSEATTLLKTLKPVAKAVKIKRVNAPDGPTGLLDGGATNALRRGTPQRTG</sequence>
<feature type="compositionally biased region" description="Basic and acidic residues" evidence="5">
    <location>
        <begin position="1930"/>
        <end position="1948"/>
    </location>
</feature>
<dbReference type="GO" id="GO:0008270">
    <property type="term" value="F:zinc ion binding"/>
    <property type="evidence" value="ECO:0007669"/>
    <property type="project" value="UniProtKB-KW"/>
</dbReference>
<evidence type="ECO:0000313" key="13">
    <source>
        <dbReference type="Proteomes" id="UP001152797"/>
    </source>
</evidence>
<evidence type="ECO:0000256" key="6">
    <source>
        <dbReference type="SAM" id="Phobius"/>
    </source>
</evidence>
<evidence type="ECO:0000313" key="12">
    <source>
        <dbReference type="EMBL" id="CAL4790868.1"/>
    </source>
</evidence>
<keyword evidence="3 4" id="KW-0862">Zinc</keyword>
<name>A0A9P1D7R7_9DINO</name>
<dbReference type="EMBL" id="CAMXCT010003290">
    <property type="protein sequence ID" value="CAI4003556.1"/>
    <property type="molecule type" value="Genomic_DNA"/>
</dbReference>
<dbReference type="EMBL" id="CAMXCT020003290">
    <property type="protein sequence ID" value="CAL1156931.1"/>
    <property type="molecule type" value="Genomic_DNA"/>
</dbReference>
<dbReference type="Proteomes" id="UP001152797">
    <property type="component" value="Unassembled WGS sequence"/>
</dbReference>
<evidence type="ECO:0000256" key="5">
    <source>
        <dbReference type="SAM" id="MobiDB-lite"/>
    </source>
</evidence>
<feature type="region of interest" description="Disordered" evidence="5">
    <location>
        <begin position="1448"/>
        <end position="1467"/>
    </location>
</feature>
<feature type="transmembrane region" description="Helical" evidence="6">
    <location>
        <begin position="527"/>
        <end position="546"/>
    </location>
</feature>
<dbReference type="EMBL" id="CAMXCT030003290">
    <property type="protein sequence ID" value="CAL4790868.1"/>
    <property type="molecule type" value="Genomic_DNA"/>
</dbReference>
<evidence type="ECO:0000259" key="8">
    <source>
        <dbReference type="PROSITE" id="PS50158"/>
    </source>
</evidence>
<feature type="region of interest" description="Disordered" evidence="5">
    <location>
        <begin position="1899"/>
        <end position="1981"/>
    </location>
</feature>
<evidence type="ECO:0000256" key="4">
    <source>
        <dbReference type="PROSITE-ProRule" id="PRU00723"/>
    </source>
</evidence>
<proteinExistence type="predicted"/>
<dbReference type="PROSITE" id="PS50103">
    <property type="entry name" value="ZF_C3H1"/>
    <property type="match status" value="1"/>
</dbReference>
<dbReference type="Pfam" id="PF00098">
    <property type="entry name" value="zf-CCHC"/>
    <property type="match status" value="1"/>
</dbReference>
<feature type="transmembrane region" description="Helical" evidence="6">
    <location>
        <begin position="712"/>
        <end position="732"/>
    </location>
</feature>
<accession>A0A9P1D7R7</accession>
<feature type="region of interest" description="Disordered" evidence="5">
    <location>
        <begin position="2008"/>
        <end position="2034"/>
    </location>
</feature>
<comment type="caution">
    <text evidence="10">The sequence shown here is derived from an EMBL/GenBank/DDBJ whole genome shotgun (WGS) entry which is preliminary data.</text>
</comment>
<dbReference type="InterPro" id="IPR001878">
    <property type="entry name" value="Znf_CCHC"/>
</dbReference>
<evidence type="ECO:0000313" key="11">
    <source>
        <dbReference type="EMBL" id="CAL1156931.1"/>
    </source>
</evidence>
<dbReference type="OrthoDB" id="411986at2759"/>
<evidence type="ECO:0000256" key="1">
    <source>
        <dbReference type="ARBA" id="ARBA00022723"/>
    </source>
</evidence>
<keyword evidence="2 4" id="KW-0863">Zinc-finger</keyword>
<dbReference type="InterPro" id="IPR003961">
    <property type="entry name" value="FN3_dom"/>
</dbReference>
<reference evidence="10" key="1">
    <citation type="submission" date="2022-10" db="EMBL/GenBank/DDBJ databases">
        <authorList>
            <person name="Chen Y."/>
            <person name="Dougan E. K."/>
            <person name="Chan C."/>
            <person name="Rhodes N."/>
            <person name="Thang M."/>
        </authorList>
    </citation>
    <scope>NUCLEOTIDE SEQUENCE</scope>
</reference>
<feature type="domain" description="C3H1-type" evidence="7">
    <location>
        <begin position="1853"/>
        <end position="1881"/>
    </location>
</feature>
<feature type="domain" description="CCHC-type" evidence="8">
    <location>
        <begin position="1887"/>
        <end position="1902"/>
    </location>
</feature>
<dbReference type="PROSITE" id="PS50853">
    <property type="entry name" value="FN3"/>
    <property type="match status" value="1"/>
</dbReference>
<feature type="transmembrane region" description="Helical" evidence="6">
    <location>
        <begin position="675"/>
        <end position="692"/>
    </location>
</feature>
<dbReference type="SMART" id="SM00343">
    <property type="entry name" value="ZnF_C2HC"/>
    <property type="match status" value="1"/>
</dbReference>
<feature type="compositionally biased region" description="Low complexity" evidence="5">
    <location>
        <begin position="1835"/>
        <end position="1844"/>
    </location>
</feature>
<evidence type="ECO:0000256" key="2">
    <source>
        <dbReference type="ARBA" id="ARBA00022771"/>
    </source>
</evidence>
<evidence type="ECO:0000259" key="9">
    <source>
        <dbReference type="PROSITE" id="PS50853"/>
    </source>
</evidence>
<dbReference type="InterPro" id="IPR013783">
    <property type="entry name" value="Ig-like_fold"/>
</dbReference>
<feature type="zinc finger region" description="C3H1-type" evidence="4">
    <location>
        <begin position="1853"/>
        <end position="1881"/>
    </location>
</feature>
<dbReference type="InterPro" id="IPR036855">
    <property type="entry name" value="Znf_CCCH_sf"/>
</dbReference>
<dbReference type="GO" id="GO:0003676">
    <property type="term" value="F:nucleic acid binding"/>
    <property type="evidence" value="ECO:0007669"/>
    <property type="project" value="InterPro"/>
</dbReference>
<reference evidence="11" key="2">
    <citation type="submission" date="2024-04" db="EMBL/GenBank/DDBJ databases">
        <authorList>
            <person name="Chen Y."/>
            <person name="Shah S."/>
            <person name="Dougan E. K."/>
            <person name="Thang M."/>
            <person name="Chan C."/>
        </authorList>
    </citation>
    <scope>NUCLEOTIDE SEQUENCE [LARGE SCALE GENOMIC DNA]</scope>
</reference>
<keyword evidence="6" id="KW-1133">Transmembrane helix</keyword>
<keyword evidence="6" id="KW-0472">Membrane</keyword>
<organism evidence="10">
    <name type="scientific">Cladocopium goreaui</name>
    <dbReference type="NCBI Taxonomy" id="2562237"/>
    <lineage>
        <taxon>Eukaryota</taxon>
        <taxon>Sar</taxon>
        <taxon>Alveolata</taxon>
        <taxon>Dinophyceae</taxon>
        <taxon>Suessiales</taxon>
        <taxon>Symbiodiniaceae</taxon>
        <taxon>Cladocopium</taxon>
    </lineage>
</organism>
<feature type="region of interest" description="Disordered" evidence="5">
    <location>
        <begin position="1826"/>
        <end position="1858"/>
    </location>
</feature>
<feature type="compositionally biased region" description="Basic and acidic residues" evidence="5">
    <location>
        <begin position="1449"/>
        <end position="1462"/>
    </location>
</feature>
<dbReference type="Gene3D" id="4.10.60.10">
    <property type="entry name" value="Zinc finger, CCHC-type"/>
    <property type="match status" value="1"/>
</dbReference>
<dbReference type="InterPro" id="IPR013083">
    <property type="entry name" value="Znf_RING/FYVE/PHD"/>
</dbReference>
<evidence type="ECO:0000313" key="10">
    <source>
        <dbReference type="EMBL" id="CAI4003556.1"/>
    </source>
</evidence>
<feature type="domain" description="Fibronectin type-III" evidence="9">
    <location>
        <begin position="254"/>
        <end position="370"/>
    </location>
</feature>
<feature type="transmembrane region" description="Helical" evidence="6">
    <location>
        <begin position="558"/>
        <end position="578"/>
    </location>
</feature>
<dbReference type="InterPro" id="IPR000571">
    <property type="entry name" value="Znf_CCCH"/>
</dbReference>
<dbReference type="SUPFAM" id="SSF90229">
    <property type="entry name" value="CCCH zinc finger"/>
    <property type="match status" value="1"/>
</dbReference>
<evidence type="ECO:0000259" key="7">
    <source>
        <dbReference type="PROSITE" id="PS50103"/>
    </source>
</evidence>
<feature type="compositionally biased region" description="Basic and acidic residues" evidence="5">
    <location>
        <begin position="1198"/>
        <end position="1207"/>
    </location>
</feature>
<keyword evidence="1 4" id="KW-0479">Metal-binding</keyword>
<dbReference type="Gene3D" id="3.30.40.10">
    <property type="entry name" value="Zinc/RING finger domain, C3HC4 (zinc finger)"/>
    <property type="match status" value="1"/>
</dbReference>
<dbReference type="Gene3D" id="2.60.40.10">
    <property type="entry name" value="Immunoglobulins"/>
    <property type="match status" value="1"/>
</dbReference>
<keyword evidence="6" id="KW-0812">Transmembrane</keyword>
<dbReference type="PROSITE" id="PS50158">
    <property type="entry name" value="ZF_CCHC"/>
    <property type="match status" value="1"/>
</dbReference>
<dbReference type="CDD" id="cd00063">
    <property type="entry name" value="FN3"/>
    <property type="match status" value="1"/>
</dbReference>
<keyword evidence="13" id="KW-1185">Reference proteome</keyword>
<protein>
    <submittedName>
        <fullName evidence="12">Amidase</fullName>
    </submittedName>
</protein>
<feature type="region of interest" description="Disordered" evidence="5">
    <location>
        <begin position="1262"/>
        <end position="1326"/>
    </location>
</feature>
<evidence type="ECO:0000256" key="3">
    <source>
        <dbReference type="ARBA" id="ARBA00022833"/>
    </source>
</evidence>